<organism evidence="3 4">
    <name type="scientific">Cephalotrichum gorgonifer</name>
    <dbReference type="NCBI Taxonomy" id="2041049"/>
    <lineage>
        <taxon>Eukaryota</taxon>
        <taxon>Fungi</taxon>
        <taxon>Dikarya</taxon>
        <taxon>Ascomycota</taxon>
        <taxon>Pezizomycotina</taxon>
        <taxon>Sordariomycetes</taxon>
        <taxon>Hypocreomycetidae</taxon>
        <taxon>Microascales</taxon>
        <taxon>Microascaceae</taxon>
        <taxon>Cephalotrichum</taxon>
    </lineage>
</organism>
<reference evidence="3" key="1">
    <citation type="submission" date="2018-03" db="EMBL/GenBank/DDBJ databases">
        <authorList>
            <person name="Guldener U."/>
        </authorList>
    </citation>
    <scope>NUCLEOTIDE SEQUENCE</scope>
</reference>
<dbReference type="AlphaFoldDB" id="A0AAE8MW07"/>
<accession>A0AAE8MW07</accession>
<feature type="compositionally biased region" description="Low complexity" evidence="1">
    <location>
        <begin position="103"/>
        <end position="116"/>
    </location>
</feature>
<evidence type="ECO:0000313" key="3">
    <source>
        <dbReference type="EMBL" id="SPO00571.1"/>
    </source>
</evidence>
<dbReference type="EMBL" id="ONZQ02000004">
    <property type="protein sequence ID" value="SPO00571.1"/>
    <property type="molecule type" value="Genomic_DNA"/>
</dbReference>
<dbReference type="InterPro" id="IPR039432">
    <property type="entry name" value="SRP9_dom"/>
</dbReference>
<name>A0AAE8MW07_9PEZI</name>
<dbReference type="InterPro" id="IPR039914">
    <property type="entry name" value="SRP9-like"/>
</dbReference>
<evidence type="ECO:0000256" key="1">
    <source>
        <dbReference type="SAM" id="MobiDB-lite"/>
    </source>
</evidence>
<dbReference type="Pfam" id="PF05486">
    <property type="entry name" value="SRP9-21"/>
    <property type="match status" value="1"/>
</dbReference>
<proteinExistence type="predicted"/>
<protein>
    <recommendedName>
        <fullName evidence="2">SRP9 domain-containing protein</fullName>
    </recommendedName>
</protein>
<dbReference type="GO" id="GO:0005786">
    <property type="term" value="C:signal recognition particle, endoplasmic reticulum targeting"/>
    <property type="evidence" value="ECO:0007669"/>
    <property type="project" value="TreeGrafter"/>
</dbReference>
<dbReference type="GO" id="GO:0006614">
    <property type="term" value="P:SRP-dependent cotranslational protein targeting to membrane"/>
    <property type="evidence" value="ECO:0007669"/>
    <property type="project" value="InterPro"/>
</dbReference>
<evidence type="ECO:0000313" key="4">
    <source>
        <dbReference type="Proteomes" id="UP001187682"/>
    </source>
</evidence>
<keyword evidence="4" id="KW-1185">Reference proteome</keyword>
<sequence>MPGATYYKTSQEWLDNSILLIEAHPTTTRITTKYAIKRPRAATETAPAKGPRANLVLKTYDPTSGATLKYKTSKAAEVNRLVQCMGRLGKGMAGVAGAREALGEPAAATAAAAQEEAAPEKEAEKAQQAPQGGKKKKKGRK</sequence>
<dbReference type="Proteomes" id="UP001187682">
    <property type="component" value="Unassembled WGS sequence"/>
</dbReference>
<feature type="region of interest" description="Disordered" evidence="1">
    <location>
        <begin position="103"/>
        <end position="141"/>
    </location>
</feature>
<evidence type="ECO:0000259" key="2">
    <source>
        <dbReference type="Pfam" id="PF05486"/>
    </source>
</evidence>
<feature type="domain" description="SRP9" evidence="2">
    <location>
        <begin position="8"/>
        <end position="92"/>
    </location>
</feature>
<dbReference type="PANTHER" id="PTHR12834">
    <property type="entry name" value="SIGNAL RECOGNITION PARTICLE 9 KDA PROTEIN"/>
    <property type="match status" value="1"/>
</dbReference>
<dbReference type="PANTHER" id="PTHR12834:SF12">
    <property type="entry name" value="SIGNAL RECOGNITION PARTICLE 9 KDA PROTEIN"/>
    <property type="match status" value="1"/>
</dbReference>
<comment type="caution">
    <text evidence="3">The sequence shown here is derived from an EMBL/GenBank/DDBJ whole genome shotgun (WGS) entry which is preliminary data.</text>
</comment>
<gene>
    <name evidence="3" type="ORF">DNG_03319</name>
</gene>